<feature type="transmembrane region" description="Helical" evidence="8">
    <location>
        <begin position="474"/>
        <end position="493"/>
    </location>
</feature>
<dbReference type="InterPro" id="IPR013525">
    <property type="entry name" value="ABC2_TM"/>
</dbReference>
<dbReference type="EMBL" id="HBIW01025648">
    <property type="protein sequence ID" value="CAE0706667.1"/>
    <property type="molecule type" value="Transcribed_RNA"/>
</dbReference>
<evidence type="ECO:0000313" key="10">
    <source>
        <dbReference type="EMBL" id="CAE0706667.1"/>
    </source>
</evidence>
<sequence>MDDVEAASAATPVQVKFTGITLDVKTGKDQTKRILDDVSGHFGPAESVAVMGPSGSGKTTLLLCVSGAAAPTSGRVEVNGAPFDAGTMRRVASFVPQDDLLTPCLTVEESLREAVLFKTGHAADSLECDQKVNELAERFGLVDCLSTPVGRPGEGKRGASGGQRRRLSVALELCGDPSLFLDEPTSGLDAVATMSLVRSLQALARRGVCCVAVIHQPSAAAFFAFDRLLLLRAGGSLVYEGPVAPGAQPAKMLADIGRPVHELANPADAMFDALTEDPDALTKAAPEAPPLPPPPPPISTSGPRYALSLPGQIRAHCVRNARAMVREPILARMRIGSAVGVSIVLSILYGELDSNFEGINSTISLLLFTMVFLALTSALPVVLSVLPEIHVTQKEVRNCWYRPTSYTPAKFIVETPLLVIPPLLYLAIVGNVTGLTRGNNGARFIRVYLACLATVVCTNSWSFLLSSVAPTMQLAVLSAPGSIMPMMLLSGFFVNQRDMTWVFRWATYIDYLNYVWQALAIAGLQDRTYNAPPGAGLDTGEQVLKTRLKLPDYTGSWKKNYWVNIGILAGFILFFRAAAVVVVARRLSR</sequence>
<dbReference type="GO" id="GO:0005886">
    <property type="term" value="C:plasma membrane"/>
    <property type="evidence" value="ECO:0007669"/>
    <property type="project" value="TreeGrafter"/>
</dbReference>
<gene>
    <name evidence="10" type="ORF">PCAL00307_LOCUS22118</name>
</gene>
<dbReference type="InterPro" id="IPR050352">
    <property type="entry name" value="ABCG_transporters"/>
</dbReference>
<organism evidence="10">
    <name type="scientific">Pelagomonas calceolata</name>
    <dbReference type="NCBI Taxonomy" id="35677"/>
    <lineage>
        <taxon>Eukaryota</taxon>
        <taxon>Sar</taxon>
        <taxon>Stramenopiles</taxon>
        <taxon>Ochrophyta</taxon>
        <taxon>Pelagophyceae</taxon>
        <taxon>Pelagomonadales</taxon>
        <taxon>Pelagomonadaceae</taxon>
        <taxon>Pelagomonas</taxon>
    </lineage>
</organism>
<feature type="transmembrane region" description="Helical" evidence="8">
    <location>
        <begin position="329"/>
        <end position="350"/>
    </location>
</feature>
<evidence type="ECO:0000256" key="3">
    <source>
        <dbReference type="ARBA" id="ARBA00022692"/>
    </source>
</evidence>
<dbReference type="SMART" id="SM00382">
    <property type="entry name" value="AAA"/>
    <property type="match status" value="1"/>
</dbReference>
<feature type="transmembrane region" description="Helical" evidence="8">
    <location>
        <begin position="447"/>
        <end position="468"/>
    </location>
</feature>
<dbReference type="PANTHER" id="PTHR48041">
    <property type="entry name" value="ABC TRANSPORTER G FAMILY MEMBER 28"/>
    <property type="match status" value="1"/>
</dbReference>
<keyword evidence="5" id="KW-0067">ATP-binding</keyword>
<comment type="subcellular location">
    <subcellularLocation>
        <location evidence="1">Membrane</location>
        <topology evidence="1">Multi-pass membrane protein</topology>
    </subcellularLocation>
</comment>
<evidence type="ECO:0000256" key="5">
    <source>
        <dbReference type="ARBA" id="ARBA00022840"/>
    </source>
</evidence>
<keyword evidence="7 8" id="KW-0472">Membrane</keyword>
<feature type="transmembrane region" description="Helical" evidence="8">
    <location>
        <begin position="362"/>
        <end position="386"/>
    </location>
</feature>
<dbReference type="InterPro" id="IPR003593">
    <property type="entry name" value="AAA+_ATPase"/>
</dbReference>
<evidence type="ECO:0000256" key="6">
    <source>
        <dbReference type="ARBA" id="ARBA00022989"/>
    </source>
</evidence>
<reference evidence="10" key="1">
    <citation type="submission" date="2021-01" db="EMBL/GenBank/DDBJ databases">
        <authorList>
            <person name="Corre E."/>
            <person name="Pelletier E."/>
            <person name="Niang G."/>
            <person name="Scheremetjew M."/>
            <person name="Finn R."/>
            <person name="Kale V."/>
            <person name="Holt S."/>
            <person name="Cochrane G."/>
            <person name="Meng A."/>
            <person name="Brown T."/>
            <person name="Cohen L."/>
        </authorList>
    </citation>
    <scope>NUCLEOTIDE SEQUENCE</scope>
    <source>
        <strain evidence="10">CCMP1756</strain>
    </source>
</reference>
<proteinExistence type="predicted"/>
<evidence type="ECO:0000256" key="2">
    <source>
        <dbReference type="ARBA" id="ARBA00022448"/>
    </source>
</evidence>
<dbReference type="GO" id="GO:0005524">
    <property type="term" value="F:ATP binding"/>
    <property type="evidence" value="ECO:0007669"/>
    <property type="project" value="UniProtKB-KW"/>
</dbReference>
<dbReference type="SUPFAM" id="SSF52540">
    <property type="entry name" value="P-loop containing nucleoside triphosphate hydrolases"/>
    <property type="match status" value="1"/>
</dbReference>
<evidence type="ECO:0000259" key="9">
    <source>
        <dbReference type="PROSITE" id="PS50893"/>
    </source>
</evidence>
<feature type="transmembrane region" description="Helical" evidence="8">
    <location>
        <begin position="561"/>
        <end position="584"/>
    </location>
</feature>
<dbReference type="PANTHER" id="PTHR48041:SF78">
    <property type="entry name" value="ABC TRANSPORTER EXPRESSED IN TRACHEA, ISOFORM A"/>
    <property type="match status" value="1"/>
</dbReference>
<dbReference type="InterPro" id="IPR003439">
    <property type="entry name" value="ABC_transporter-like_ATP-bd"/>
</dbReference>
<feature type="domain" description="ABC transporter" evidence="9">
    <location>
        <begin position="15"/>
        <end position="258"/>
    </location>
</feature>
<dbReference type="Pfam" id="PF19055">
    <property type="entry name" value="ABC2_membrane_7"/>
    <property type="match status" value="1"/>
</dbReference>
<keyword evidence="2" id="KW-0813">Transport</keyword>
<dbReference type="GO" id="GO:0140359">
    <property type="term" value="F:ABC-type transporter activity"/>
    <property type="evidence" value="ECO:0007669"/>
    <property type="project" value="InterPro"/>
</dbReference>
<dbReference type="GO" id="GO:0016887">
    <property type="term" value="F:ATP hydrolysis activity"/>
    <property type="evidence" value="ECO:0007669"/>
    <property type="project" value="InterPro"/>
</dbReference>
<dbReference type="PROSITE" id="PS50893">
    <property type="entry name" value="ABC_TRANSPORTER_2"/>
    <property type="match status" value="1"/>
</dbReference>
<dbReference type="Pfam" id="PF01061">
    <property type="entry name" value="ABC2_membrane"/>
    <property type="match status" value="1"/>
</dbReference>
<keyword evidence="6 8" id="KW-1133">Transmembrane helix</keyword>
<dbReference type="Gene3D" id="3.40.50.300">
    <property type="entry name" value="P-loop containing nucleotide triphosphate hydrolases"/>
    <property type="match status" value="1"/>
</dbReference>
<accession>A0A7S4A7X6</accession>
<keyword evidence="4" id="KW-0547">Nucleotide-binding</keyword>
<dbReference type="Pfam" id="PF00005">
    <property type="entry name" value="ABC_tran"/>
    <property type="match status" value="1"/>
</dbReference>
<evidence type="ECO:0000256" key="8">
    <source>
        <dbReference type="SAM" id="Phobius"/>
    </source>
</evidence>
<dbReference type="InterPro" id="IPR027417">
    <property type="entry name" value="P-loop_NTPase"/>
</dbReference>
<evidence type="ECO:0000256" key="4">
    <source>
        <dbReference type="ARBA" id="ARBA00022741"/>
    </source>
</evidence>
<feature type="transmembrane region" description="Helical" evidence="8">
    <location>
        <begin position="505"/>
        <end position="524"/>
    </location>
</feature>
<evidence type="ECO:0000256" key="1">
    <source>
        <dbReference type="ARBA" id="ARBA00004141"/>
    </source>
</evidence>
<dbReference type="AlphaFoldDB" id="A0A7S4A7X6"/>
<name>A0A7S4A7X6_9STRA</name>
<evidence type="ECO:0000256" key="7">
    <source>
        <dbReference type="ARBA" id="ARBA00023136"/>
    </source>
</evidence>
<dbReference type="InterPro" id="IPR043926">
    <property type="entry name" value="ABCG_dom"/>
</dbReference>
<keyword evidence="3 8" id="KW-0812">Transmembrane</keyword>
<protein>
    <recommendedName>
        <fullName evidence="9">ABC transporter domain-containing protein</fullName>
    </recommendedName>
</protein>